<dbReference type="PANTHER" id="PTHR10953:SF102">
    <property type="entry name" value="ADENYLYLTRANSFERASE AND SULFURTRANSFERASE MOCS3"/>
    <property type="match status" value="1"/>
</dbReference>
<dbReference type="Gene3D" id="3.40.50.720">
    <property type="entry name" value="NAD(P)-binding Rossmann-like Domain"/>
    <property type="match status" value="1"/>
</dbReference>
<dbReference type="Pfam" id="PF00899">
    <property type="entry name" value="ThiF"/>
    <property type="match status" value="1"/>
</dbReference>
<name>A0ABX8BTF1_9ACTN</name>
<dbReference type="InterPro" id="IPR045886">
    <property type="entry name" value="ThiF/MoeB/HesA"/>
</dbReference>
<evidence type="ECO:0000259" key="1">
    <source>
        <dbReference type="Pfam" id="PF00899"/>
    </source>
</evidence>
<dbReference type="PANTHER" id="PTHR10953">
    <property type="entry name" value="UBIQUITIN-ACTIVATING ENZYME E1"/>
    <property type="match status" value="1"/>
</dbReference>
<reference evidence="2 3" key="1">
    <citation type="submission" date="2021-05" db="EMBL/GenBank/DDBJ databases">
        <title>Direct Submission.</title>
        <authorList>
            <person name="Li K."/>
            <person name="Gao J."/>
        </authorList>
    </citation>
    <scope>NUCLEOTIDE SEQUENCE [LARGE SCALE GENOMIC DNA]</scope>
    <source>
        <strain evidence="2 3">Mg02</strain>
    </source>
</reference>
<accession>A0ABX8BTF1</accession>
<dbReference type="EMBL" id="CP074133">
    <property type="protein sequence ID" value="QUX24970.1"/>
    <property type="molecule type" value="Genomic_DNA"/>
</dbReference>
<sequence>MRSVEPRLDEPRVLAPYVRVGFQDGVLFLGFGSIRRPVHDPVLWEPLLRLADHFRVPRTRAEARSFLDGHCEGDTLRAETVMRLLEDGVHLIPAHTYDPADRYSRHALFYELSGADAVQVQLRLARARVVLLGCGGIGGLVAVTLATAGVGELVLVDADHVELSNLTRQFLFTEADIGLPKAEVLARELRRRNRHCRTRPVVREVRDREDLESLPSCDLLVVSADSPGLTSTVNAHCVRDGTPWLNACYVNDIAVWGPLVVPGTTGCWDCRPLTVRAPEGEPELARLMAGINGRYQAPSNGPVNMLASSLAALDVFRYLGGFGVPASLDRRVGVWSHDLSLDEQDTDRDPACPTCADAVPVREGVR</sequence>
<feature type="domain" description="THIF-type NAD/FAD binding fold" evidence="1">
    <location>
        <begin position="103"/>
        <end position="333"/>
    </location>
</feature>
<dbReference type="NCBIfam" id="TIGR03882">
    <property type="entry name" value="cyclo_dehyd_2"/>
    <property type="match status" value="1"/>
</dbReference>
<evidence type="ECO:0000313" key="2">
    <source>
        <dbReference type="EMBL" id="QUX24970.1"/>
    </source>
</evidence>
<protein>
    <submittedName>
        <fullName evidence="2">TOMM leader peptide-binding protein</fullName>
    </submittedName>
</protein>
<dbReference type="InterPro" id="IPR022291">
    <property type="entry name" value="Bacteriocin_synth_cyclodeHase"/>
</dbReference>
<proteinExistence type="predicted"/>
<organism evidence="2 3">
    <name type="scientific">Nocardiopsis changdeensis</name>
    <dbReference type="NCBI Taxonomy" id="2831969"/>
    <lineage>
        <taxon>Bacteria</taxon>
        <taxon>Bacillati</taxon>
        <taxon>Actinomycetota</taxon>
        <taxon>Actinomycetes</taxon>
        <taxon>Streptosporangiales</taxon>
        <taxon>Nocardiopsidaceae</taxon>
        <taxon>Nocardiopsis</taxon>
    </lineage>
</organism>
<dbReference type="InterPro" id="IPR035985">
    <property type="entry name" value="Ubiquitin-activating_enz"/>
</dbReference>
<dbReference type="Proteomes" id="UP000676079">
    <property type="component" value="Chromosome"/>
</dbReference>
<dbReference type="SUPFAM" id="SSF69572">
    <property type="entry name" value="Activating enzymes of the ubiquitin-like proteins"/>
    <property type="match status" value="1"/>
</dbReference>
<gene>
    <name evidence="2" type="ORF">KGD84_12305</name>
</gene>
<evidence type="ECO:0000313" key="3">
    <source>
        <dbReference type="Proteomes" id="UP000676079"/>
    </source>
</evidence>
<keyword evidence="3" id="KW-1185">Reference proteome</keyword>
<dbReference type="InterPro" id="IPR000594">
    <property type="entry name" value="ThiF_NAD_FAD-bd"/>
</dbReference>